<keyword evidence="2" id="KW-1185">Reference proteome</keyword>
<comment type="caution">
    <text evidence="1">The sequence shown here is derived from an EMBL/GenBank/DDBJ whole genome shotgun (WGS) entry which is preliminary data.</text>
</comment>
<sequence>HFLGHLKKHDLEQMAGQTILDLTISDDGDEVPVKGFSFPSYVDFSRMSLPPVLLRLNAAVIWTSVHTLSFTVRGTRGKCNLGLRDGTREMK</sequence>
<feature type="non-terminal residue" evidence="1">
    <location>
        <position position="91"/>
    </location>
</feature>
<accession>A0AAD9QRH4</accession>
<dbReference type="Proteomes" id="UP001249851">
    <property type="component" value="Unassembled WGS sequence"/>
</dbReference>
<proteinExistence type="predicted"/>
<gene>
    <name evidence="1" type="ORF">P5673_010360</name>
</gene>
<dbReference type="AlphaFoldDB" id="A0AAD9QRH4"/>
<protein>
    <submittedName>
        <fullName evidence="1">Uncharacterized protein</fullName>
    </submittedName>
</protein>
<dbReference type="EMBL" id="JARQWQ010000018">
    <property type="protein sequence ID" value="KAK2566036.1"/>
    <property type="molecule type" value="Genomic_DNA"/>
</dbReference>
<evidence type="ECO:0000313" key="2">
    <source>
        <dbReference type="Proteomes" id="UP001249851"/>
    </source>
</evidence>
<name>A0AAD9QRH4_ACRCE</name>
<evidence type="ECO:0000313" key="1">
    <source>
        <dbReference type="EMBL" id="KAK2566036.1"/>
    </source>
</evidence>
<organism evidence="1 2">
    <name type="scientific">Acropora cervicornis</name>
    <name type="common">Staghorn coral</name>
    <dbReference type="NCBI Taxonomy" id="6130"/>
    <lineage>
        <taxon>Eukaryota</taxon>
        <taxon>Metazoa</taxon>
        <taxon>Cnidaria</taxon>
        <taxon>Anthozoa</taxon>
        <taxon>Hexacorallia</taxon>
        <taxon>Scleractinia</taxon>
        <taxon>Astrocoeniina</taxon>
        <taxon>Acroporidae</taxon>
        <taxon>Acropora</taxon>
    </lineage>
</organism>
<reference evidence="1" key="1">
    <citation type="journal article" date="2023" name="G3 (Bethesda)">
        <title>Whole genome assembly and annotation of the endangered Caribbean coral Acropora cervicornis.</title>
        <authorList>
            <person name="Selwyn J.D."/>
            <person name="Vollmer S.V."/>
        </authorList>
    </citation>
    <scope>NUCLEOTIDE SEQUENCE</scope>
    <source>
        <strain evidence="1">K2</strain>
    </source>
</reference>
<reference evidence="1" key="2">
    <citation type="journal article" date="2023" name="Science">
        <title>Genomic signatures of disease resistance in endangered staghorn corals.</title>
        <authorList>
            <person name="Vollmer S.V."/>
            <person name="Selwyn J.D."/>
            <person name="Despard B.A."/>
            <person name="Roesel C.L."/>
        </authorList>
    </citation>
    <scope>NUCLEOTIDE SEQUENCE</scope>
    <source>
        <strain evidence="1">K2</strain>
    </source>
</reference>